<reference evidence="11 12" key="1">
    <citation type="journal article" date="2012" name="Stand. Genomic Sci.">
        <title>Genome sequence of the orange-pigmented seawater bacterium Owenweeksia hongkongensis type strain (UST20020801(T)).</title>
        <authorList>
            <person name="Riedel T."/>
            <person name="Held B."/>
            <person name="Nolan M."/>
            <person name="Lucas S."/>
            <person name="Lapidus A."/>
            <person name="Tice H."/>
            <person name="Del Rio T.G."/>
            <person name="Cheng J.F."/>
            <person name="Han C."/>
            <person name="Tapia R."/>
            <person name="Goodwin L.A."/>
            <person name="Pitluck S."/>
            <person name="Liolios K."/>
            <person name="Mavromatis K."/>
            <person name="Pagani I."/>
            <person name="Ivanova N."/>
            <person name="Mikhailova N."/>
            <person name="Pati A."/>
            <person name="Chen A."/>
            <person name="Palaniappan K."/>
            <person name="Rohde M."/>
            <person name="Tindall B.J."/>
            <person name="Detter J.C."/>
            <person name="Goker M."/>
            <person name="Woyke T."/>
            <person name="Bristow J."/>
            <person name="Eisen J.A."/>
            <person name="Markowitz V."/>
            <person name="Hugenholtz P."/>
            <person name="Klenk H.P."/>
            <person name="Kyrpides N.C."/>
        </authorList>
    </citation>
    <scope>NUCLEOTIDE SEQUENCE</scope>
    <source>
        <strain evidence="12">DSM 17368 / JCM 12287 / NRRL B-23963</strain>
    </source>
</reference>
<keyword evidence="11" id="KW-0575">Peroxidase</keyword>
<dbReference type="AlphaFoldDB" id="G8QZQ8"/>
<dbReference type="GO" id="GO:0009055">
    <property type="term" value="F:electron transfer activity"/>
    <property type="evidence" value="ECO:0007669"/>
    <property type="project" value="InterPro"/>
</dbReference>
<dbReference type="PROSITE" id="PS51007">
    <property type="entry name" value="CYTC"/>
    <property type="match status" value="1"/>
</dbReference>
<dbReference type="OrthoDB" id="9805202at2"/>
<dbReference type="Proteomes" id="UP000005631">
    <property type="component" value="Chromosome"/>
</dbReference>
<dbReference type="GO" id="GO:0004130">
    <property type="term" value="F:cytochrome-c peroxidase activity"/>
    <property type="evidence" value="ECO:0007669"/>
    <property type="project" value="TreeGrafter"/>
</dbReference>
<keyword evidence="2 8" id="KW-0349">Heme</keyword>
<organism evidence="11 12">
    <name type="scientific">Owenweeksia hongkongensis (strain DSM 17368 / CIP 108786 / JCM 12287 / NRRL B-23963 / UST20020801)</name>
    <dbReference type="NCBI Taxonomy" id="926562"/>
    <lineage>
        <taxon>Bacteria</taxon>
        <taxon>Pseudomonadati</taxon>
        <taxon>Bacteroidota</taxon>
        <taxon>Flavobacteriia</taxon>
        <taxon>Flavobacteriales</taxon>
        <taxon>Owenweeksiaceae</taxon>
        <taxon>Owenweeksia</taxon>
    </lineage>
</organism>
<evidence type="ECO:0000256" key="2">
    <source>
        <dbReference type="ARBA" id="ARBA00022617"/>
    </source>
</evidence>
<dbReference type="PATRIC" id="fig|926562.3.peg.497"/>
<dbReference type="GO" id="GO:0042597">
    <property type="term" value="C:periplasmic space"/>
    <property type="evidence" value="ECO:0007669"/>
    <property type="project" value="UniProtKB-SubCell"/>
</dbReference>
<feature type="binding site" description="axial binding residue" evidence="9">
    <location>
        <position position="86"/>
    </location>
    <ligand>
        <name>heme c</name>
        <dbReference type="ChEBI" id="CHEBI:61717"/>
        <label>1</label>
    </ligand>
    <ligandPart>
        <name>Fe</name>
        <dbReference type="ChEBI" id="CHEBI:18248"/>
    </ligandPart>
</feature>
<comment type="subcellular location">
    <subcellularLocation>
        <location evidence="1">Periplasm</location>
    </subcellularLocation>
</comment>
<accession>G8QZQ8</accession>
<dbReference type="EMBL" id="CP003156">
    <property type="protein sequence ID" value="AEV31502.1"/>
    <property type="molecule type" value="Genomic_DNA"/>
</dbReference>
<dbReference type="Gene3D" id="1.10.760.10">
    <property type="entry name" value="Cytochrome c-like domain"/>
    <property type="match status" value="2"/>
</dbReference>
<keyword evidence="12" id="KW-1185">Reference proteome</keyword>
<evidence type="ECO:0000313" key="12">
    <source>
        <dbReference type="Proteomes" id="UP000005631"/>
    </source>
</evidence>
<dbReference type="Pfam" id="PF03150">
    <property type="entry name" value="CCP_MauG"/>
    <property type="match status" value="1"/>
</dbReference>
<keyword evidence="5" id="KW-0574">Periplasm</keyword>
<feature type="binding site" description="covalent" evidence="8">
    <location>
        <position position="228"/>
    </location>
    <ligand>
        <name>heme c</name>
        <dbReference type="ChEBI" id="CHEBI:61717"/>
        <label>2</label>
    </ligand>
</feature>
<feature type="binding site" description="covalent" evidence="8">
    <location>
        <position position="85"/>
    </location>
    <ligand>
        <name>heme c</name>
        <dbReference type="ChEBI" id="CHEBI:61717"/>
        <label>1</label>
    </ligand>
</feature>
<dbReference type="KEGG" id="oho:Oweho_0484"/>
<proteinExistence type="predicted"/>
<evidence type="ECO:0000256" key="3">
    <source>
        <dbReference type="ARBA" id="ARBA00022723"/>
    </source>
</evidence>
<dbReference type="HOGENOM" id="CLU_034652_3_1_10"/>
<dbReference type="PANTHER" id="PTHR30600">
    <property type="entry name" value="CYTOCHROME C PEROXIDASE-RELATED"/>
    <property type="match status" value="1"/>
</dbReference>
<feature type="binding site" description="covalent" evidence="8">
    <location>
        <position position="231"/>
    </location>
    <ligand>
        <name>heme c</name>
        <dbReference type="ChEBI" id="CHEBI:61717"/>
        <label>2</label>
    </ligand>
</feature>
<keyword evidence="6" id="KW-0560">Oxidoreductase</keyword>
<dbReference type="InterPro" id="IPR026259">
    <property type="entry name" value="MauG/Cytc_peroxidase"/>
</dbReference>
<feature type="domain" description="Cytochrome c" evidence="10">
    <location>
        <begin position="212"/>
        <end position="334"/>
    </location>
</feature>
<feature type="binding site" description="axial binding residue" evidence="9">
    <location>
        <position position="232"/>
    </location>
    <ligand>
        <name>heme c</name>
        <dbReference type="ChEBI" id="CHEBI:61717"/>
        <label>2</label>
    </ligand>
    <ligandPart>
        <name>Fe</name>
        <dbReference type="ChEBI" id="CHEBI:18248"/>
    </ligandPart>
</feature>
<dbReference type="InterPro" id="IPR004852">
    <property type="entry name" value="Di-haem_cyt_c_peroxidsae"/>
</dbReference>
<gene>
    <name evidence="11" type="ordered locus">Oweho_0484</name>
</gene>
<dbReference type="GO" id="GO:0046872">
    <property type="term" value="F:metal ion binding"/>
    <property type="evidence" value="ECO:0007669"/>
    <property type="project" value="UniProtKB-KW"/>
</dbReference>
<dbReference type="PANTHER" id="PTHR30600:SF10">
    <property type="entry name" value="BLL6722 PROTEIN"/>
    <property type="match status" value="1"/>
</dbReference>
<comment type="cofactor">
    <cofactor evidence="8">
        <name>heme</name>
        <dbReference type="ChEBI" id="CHEBI:30413"/>
    </cofactor>
    <text evidence="8">Binds 2 heme groups.</text>
</comment>
<evidence type="ECO:0000256" key="6">
    <source>
        <dbReference type="ARBA" id="ARBA00023002"/>
    </source>
</evidence>
<evidence type="ECO:0000313" key="11">
    <source>
        <dbReference type="EMBL" id="AEV31502.1"/>
    </source>
</evidence>
<feature type="binding site" description="covalent" evidence="8">
    <location>
        <position position="82"/>
    </location>
    <ligand>
        <name>heme c</name>
        <dbReference type="ChEBI" id="CHEBI:61717"/>
        <label>1</label>
    </ligand>
</feature>
<name>G8QZQ8_OWEHD</name>
<dbReference type="PROSITE" id="PS51257">
    <property type="entry name" value="PROKAR_LIPOPROTEIN"/>
    <property type="match status" value="1"/>
</dbReference>
<protein>
    <submittedName>
        <fullName evidence="11">Cytochrome c peroxidase</fullName>
    </submittedName>
</protein>
<comment type="PTM">
    <text evidence="8">Binds 2 heme groups per subunit.</text>
</comment>
<evidence type="ECO:0000259" key="10">
    <source>
        <dbReference type="PROSITE" id="PS51007"/>
    </source>
</evidence>
<keyword evidence="4" id="KW-0732">Signal</keyword>
<evidence type="ECO:0000256" key="4">
    <source>
        <dbReference type="ARBA" id="ARBA00022729"/>
    </source>
</evidence>
<evidence type="ECO:0000256" key="7">
    <source>
        <dbReference type="ARBA" id="ARBA00023004"/>
    </source>
</evidence>
<keyword evidence="3 9" id="KW-0479">Metal-binding</keyword>
<dbReference type="RefSeq" id="WP_014200863.1">
    <property type="nucleotide sequence ID" value="NC_016599.1"/>
</dbReference>
<dbReference type="InterPro" id="IPR051395">
    <property type="entry name" value="Cytochrome_c_Peroxidase/MauG"/>
</dbReference>
<dbReference type="PIRSF" id="PIRSF000294">
    <property type="entry name" value="Cytochrome-c_peroxidase"/>
    <property type="match status" value="1"/>
</dbReference>
<dbReference type="eggNOG" id="COG1858">
    <property type="taxonomic scope" value="Bacteria"/>
</dbReference>
<evidence type="ECO:0000256" key="5">
    <source>
        <dbReference type="ARBA" id="ARBA00022764"/>
    </source>
</evidence>
<dbReference type="SUPFAM" id="SSF46626">
    <property type="entry name" value="Cytochrome c"/>
    <property type="match status" value="2"/>
</dbReference>
<dbReference type="InterPro" id="IPR036909">
    <property type="entry name" value="Cyt_c-like_dom_sf"/>
</dbReference>
<keyword evidence="7 9" id="KW-0408">Iron</keyword>
<evidence type="ECO:0000256" key="9">
    <source>
        <dbReference type="PIRSR" id="PIRSR000294-2"/>
    </source>
</evidence>
<dbReference type="InterPro" id="IPR009056">
    <property type="entry name" value="Cyt_c-like_dom"/>
</dbReference>
<dbReference type="GO" id="GO:0020037">
    <property type="term" value="F:heme binding"/>
    <property type="evidence" value="ECO:0007669"/>
    <property type="project" value="InterPro"/>
</dbReference>
<dbReference type="STRING" id="926562.Oweho_0484"/>
<sequence length="346" mass="39096">MKTDFTGNRRILVAAILLPSIFFLACKKEAIPQLQGRGIMVIPEGFPEMPFPEDNQFSRERWELGKKLFYDPILSVDNSISCASCHKANLAFADDRDFSPGVENRPGVRNAPSLANVGYHPYYLREGNVPTLEMQVPVPVQEENEFAHNMVLIAELLSANAEYQKMATEAYNREVDPFVITRALATFQRSLISGNSRYDKYHFQGDKTVLSESEKRGMQLFFSERAKCGSCHGGFNFTDYSFQNNGLDTVYSDPGRMRLTGLPGDESLFKVPSLRNVEVTAPYMHNGKFQTLMDVVEHYNSGGKNHPNKSSRVQELNLSQQEKIDLAAFLESLTDDEFISNTLFKE</sequence>
<evidence type="ECO:0000256" key="8">
    <source>
        <dbReference type="PIRSR" id="PIRSR000294-1"/>
    </source>
</evidence>
<evidence type="ECO:0000256" key="1">
    <source>
        <dbReference type="ARBA" id="ARBA00004418"/>
    </source>
</evidence>